<dbReference type="RefSeq" id="XP_028353253.1">
    <property type="nucleotide sequence ID" value="XM_028497452.2"/>
</dbReference>
<reference evidence="2" key="1">
    <citation type="submission" date="2025-08" db="UniProtKB">
        <authorList>
            <consortium name="RefSeq"/>
        </authorList>
    </citation>
    <scope>IDENTIFICATION</scope>
    <source>
        <tissue evidence="2">Muscle</tissue>
    </source>
</reference>
<name>A0A455BZS4_PHYMC</name>
<evidence type="ECO:0000313" key="2">
    <source>
        <dbReference type="RefSeq" id="XP_028353253.1"/>
    </source>
</evidence>
<sequence length="177" mass="19142">MLPPLRKALRREQLAAALAGAEAQAVADAPNAAAATATGATVVVKPRRRRSLRHVAAPCLRYRPLRLRRASGGGTLVHPLFCPALLLLPPTQPDTPRPSPNHPERIDRRRFIIFVVASSSCYCQCQVPCKVLVPVVILLPGWKLPGGGFVAAEFSHSRGAEGSDFEVTWSEEQLELA</sequence>
<gene>
    <name evidence="2" type="primary">LOC114487463</name>
</gene>
<dbReference type="Proteomes" id="UP000248484">
    <property type="component" value="Chromosome 13"/>
</dbReference>
<proteinExistence type="predicted"/>
<dbReference type="GeneID" id="114487463"/>
<evidence type="ECO:0000313" key="1">
    <source>
        <dbReference type="Proteomes" id="UP000248484"/>
    </source>
</evidence>
<keyword evidence="1" id="KW-1185">Reference proteome</keyword>
<dbReference type="AlphaFoldDB" id="A0A455BZS4"/>
<protein>
    <submittedName>
        <fullName evidence="2">Uncharacterized protein isoform X2</fullName>
    </submittedName>
</protein>
<accession>A0A455BZS4</accession>
<organism evidence="1 2">
    <name type="scientific">Physeter macrocephalus</name>
    <name type="common">Sperm whale</name>
    <name type="synonym">Physeter catodon</name>
    <dbReference type="NCBI Taxonomy" id="9755"/>
    <lineage>
        <taxon>Eukaryota</taxon>
        <taxon>Metazoa</taxon>
        <taxon>Chordata</taxon>
        <taxon>Craniata</taxon>
        <taxon>Vertebrata</taxon>
        <taxon>Euteleostomi</taxon>
        <taxon>Mammalia</taxon>
        <taxon>Eutheria</taxon>
        <taxon>Laurasiatheria</taxon>
        <taxon>Artiodactyla</taxon>
        <taxon>Whippomorpha</taxon>
        <taxon>Cetacea</taxon>
        <taxon>Odontoceti</taxon>
        <taxon>Physeteridae</taxon>
        <taxon>Physeter</taxon>
    </lineage>
</organism>